<dbReference type="EMBL" id="CAMXCT020000498">
    <property type="protein sequence ID" value="CAL1132950.1"/>
    <property type="molecule type" value="Genomic_DNA"/>
</dbReference>
<reference evidence="2" key="1">
    <citation type="submission" date="2022-10" db="EMBL/GenBank/DDBJ databases">
        <authorList>
            <person name="Chen Y."/>
            <person name="Dougan E. K."/>
            <person name="Chan C."/>
            <person name="Rhodes N."/>
            <person name="Thang M."/>
        </authorList>
    </citation>
    <scope>NUCLEOTIDE SEQUENCE</scope>
</reference>
<accession>A0A9P1BU99</accession>
<feature type="compositionally biased region" description="Polar residues" evidence="1">
    <location>
        <begin position="799"/>
        <end position="815"/>
    </location>
</feature>
<dbReference type="EMBL" id="CAMXCT010000498">
    <property type="protein sequence ID" value="CAI3979575.1"/>
    <property type="molecule type" value="Genomic_DNA"/>
</dbReference>
<dbReference type="EMBL" id="CAMXCT030000498">
    <property type="protein sequence ID" value="CAL4766887.1"/>
    <property type="molecule type" value="Genomic_DNA"/>
</dbReference>
<feature type="region of interest" description="Disordered" evidence="1">
    <location>
        <begin position="799"/>
        <end position="825"/>
    </location>
</feature>
<dbReference type="AlphaFoldDB" id="A0A9P1BU99"/>
<dbReference type="OrthoDB" id="468346at2759"/>
<dbReference type="Proteomes" id="UP001152797">
    <property type="component" value="Unassembled WGS sequence"/>
</dbReference>
<evidence type="ECO:0000313" key="4">
    <source>
        <dbReference type="Proteomes" id="UP001152797"/>
    </source>
</evidence>
<evidence type="ECO:0000256" key="1">
    <source>
        <dbReference type="SAM" id="MobiDB-lite"/>
    </source>
</evidence>
<organism evidence="2">
    <name type="scientific">Cladocopium goreaui</name>
    <dbReference type="NCBI Taxonomy" id="2562237"/>
    <lineage>
        <taxon>Eukaryota</taxon>
        <taxon>Sar</taxon>
        <taxon>Alveolata</taxon>
        <taxon>Dinophyceae</taxon>
        <taxon>Suessiales</taxon>
        <taxon>Symbiodiniaceae</taxon>
        <taxon>Cladocopium</taxon>
    </lineage>
</organism>
<feature type="region of interest" description="Disordered" evidence="1">
    <location>
        <begin position="679"/>
        <end position="702"/>
    </location>
</feature>
<name>A0A9P1BU99_9DINO</name>
<keyword evidence="4" id="KW-1185">Reference proteome</keyword>
<sequence>MMLMHLRQSEFGSSGLPCFIYLSSDASPQGSLEFYITLEDKVSRSSAALLVEATANERAQWVKAGHLRTTCLPVAILGSGKSNAAAKFEALTHSVILDSMSGGDPQKVSAYGNSVISFCSDFGTEAHISNMPSVSIQKILENNVSQSDGLLSCRRQVCEQRFGPIEQADDSIIADCCILEAQEFSGPGPALRFDLDDYLEGTPMRELPRLREWVGGLKLIRLAERETEGQHRTITQVFNSAPSASESFVSTELRQRLIPLYLSTPQDLADAAHENEHLASTVGSSQAVARLVGGSDCVPTRKLSDREQKQLLYRRKLQFGTGDTVQPLVASSKASKLAAKKNKVSKALKDVQSKTAEGSLQQLMMQHFRDTTNPMSFYSLPMSIANTLPMKQLSVAVTSMLSIKGKPAQPAGTLPLGDEIHTLPLENRTEQIEDEKPTFLEPLQDDVTEEMPKEGGEREEELDLKQLVGYCQLDGLLVFKLADKSPYLKERPLHSVDNLTFSDFAIRLYKVHKNVEDREIWISPTSNAEVPVVQFFAGRAFQQRVACPLTLQAVDIKRKLKNKTCLMNGQLEVYYATAFALGQSSRFAELEQLQPNQPAQFYRSIVATESDASVNPAVDMHQEVGGEHPHGAEVQQALESQALDLADVDSPDQELSAKQLARLVQDEIHEIEVSEDVANVPAASSSSTARAPTATPRSTASAFTPHALRDLIPGRGSIRGVYLKRIESSSLYQGFYPSSDGLKKSSSSTWKGTRTNRSEKDALMDVLGFLWSAHSSRAPEHPDQQKPKEADVIEAMRSFQNSTNTGACEMSSTANAGRKRKHMAQ</sequence>
<protein>
    <submittedName>
        <fullName evidence="2">Uncharacterized protein</fullName>
    </submittedName>
</protein>
<reference evidence="3 4" key="2">
    <citation type="submission" date="2024-05" db="EMBL/GenBank/DDBJ databases">
        <authorList>
            <person name="Chen Y."/>
            <person name="Shah S."/>
            <person name="Dougan E. K."/>
            <person name="Thang M."/>
            <person name="Chan C."/>
        </authorList>
    </citation>
    <scope>NUCLEOTIDE SEQUENCE [LARGE SCALE GENOMIC DNA]</scope>
</reference>
<gene>
    <name evidence="2" type="ORF">C1SCF055_LOCUS7515</name>
</gene>
<evidence type="ECO:0000313" key="2">
    <source>
        <dbReference type="EMBL" id="CAI3979575.1"/>
    </source>
</evidence>
<proteinExistence type="predicted"/>
<evidence type="ECO:0000313" key="3">
    <source>
        <dbReference type="EMBL" id="CAL4766887.1"/>
    </source>
</evidence>
<feature type="compositionally biased region" description="Low complexity" evidence="1">
    <location>
        <begin position="681"/>
        <end position="702"/>
    </location>
</feature>
<comment type="caution">
    <text evidence="2">The sequence shown here is derived from an EMBL/GenBank/DDBJ whole genome shotgun (WGS) entry which is preliminary data.</text>
</comment>